<comment type="subcellular location">
    <subcellularLocation>
        <location evidence="13">Cytoplasm</location>
    </subcellularLocation>
    <subcellularLocation>
        <location evidence="1 13">Secreted</location>
    </subcellularLocation>
    <subcellularLocation>
        <location evidence="13">Cell surface</location>
    </subcellularLocation>
    <text evidence="13">Fractions of enolase are present in both the cytoplasm and on the cell surface.</text>
</comment>
<dbReference type="OrthoDB" id="9804716at2"/>
<accession>A0A2L0D3B9</accession>
<dbReference type="SFLD" id="SFLDF00002">
    <property type="entry name" value="enolase"/>
    <property type="match status" value="1"/>
</dbReference>
<evidence type="ECO:0000256" key="14">
    <source>
        <dbReference type="PIRSR" id="PIRSR001400-1"/>
    </source>
</evidence>
<dbReference type="GO" id="GO:0000287">
    <property type="term" value="F:magnesium ion binding"/>
    <property type="evidence" value="ECO:0007669"/>
    <property type="project" value="UniProtKB-UniRule"/>
</dbReference>
<feature type="binding site" evidence="13 16">
    <location>
        <position position="243"/>
    </location>
    <ligand>
        <name>Mg(2+)</name>
        <dbReference type="ChEBI" id="CHEBI:18420"/>
    </ligand>
</feature>
<dbReference type="GO" id="GO:0004634">
    <property type="term" value="F:phosphopyruvate hydratase activity"/>
    <property type="evidence" value="ECO:0007669"/>
    <property type="project" value="UniProtKB-UniRule"/>
</dbReference>
<evidence type="ECO:0000256" key="16">
    <source>
        <dbReference type="PIRSR" id="PIRSR001400-3"/>
    </source>
</evidence>
<comment type="pathway">
    <text evidence="2 13">Carbohydrate degradation; glycolysis; pyruvate from D-glyceraldehyde 3-phosphate: step 4/5.</text>
</comment>
<dbReference type="SMART" id="SM01192">
    <property type="entry name" value="Enolase_C"/>
    <property type="match status" value="1"/>
</dbReference>
<dbReference type="SMART" id="SM01193">
    <property type="entry name" value="Enolase_N"/>
    <property type="match status" value="1"/>
</dbReference>
<evidence type="ECO:0000256" key="1">
    <source>
        <dbReference type="ARBA" id="ARBA00004613"/>
    </source>
</evidence>
<organism evidence="19 20">
    <name type="scientific">Streptococcus pluranimalium</name>
    <dbReference type="NCBI Taxonomy" id="82348"/>
    <lineage>
        <taxon>Bacteria</taxon>
        <taxon>Bacillati</taxon>
        <taxon>Bacillota</taxon>
        <taxon>Bacilli</taxon>
        <taxon>Lactobacillales</taxon>
        <taxon>Streptococcaceae</taxon>
        <taxon>Streptococcus</taxon>
    </lineage>
</organism>
<feature type="binding site" evidence="13">
    <location>
        <position position="163"/>
    </location>
    <ligand>
        <name>(2R)-2-phosphoglycerate</name>
        <dbReference type="ChEBI" id="CHEBI:58289"/>
    </ligand>
</feature>
<keyword evidence="6 13" id="KW-0963">Cytoplasm</keyword>
<evidence type="ECO:0000256" key="11">
    <source>
        <dbReference type="ARBA" id="ARBA00023239"/>
    </source>
</evidence>
<dbReference type="CDD" id="cd03313">
    <property type="entry name" value="enolase"/>
    <property type="match status" value="1"/>
</dbReference>
<evidence type="ECO:0000256" key="4">
    <source>
        <dbReference type="ARBA" id="ARBA00012058"/>
    </source>
</evidence>
<dbReference type="PANTHER" id="PTHR11902:SF1">
    <property type="entry name" value="ENOLASE"/>
    <property type="match status" value="1"/>
</dbReference>
<dbReference type="Proteomes" id="UP000238956">
    <property type="component" value="Chromosome"/>
</dbReference>
<comment type="cofactor">
    <cofactor evidence="16">
        <name>Mg(2+)</name>
        <dbReference type="ChEBI" id="CHEBI:18420"/>
    </cofactor>
    <text evidence="16">Mg(2+) is required for catalysis and for stabilizing the dimer.</text>
</comment>
<name>A0A2L0D3B9_9STRE</name>
<dbReference type="Pfam" id="PF03952">
    <property type="entry name" value="Enolase_N"/>
    <property type="match status" value="1"/>
</dbReference>
<dbReference type="FunFam" id="3.30.390.10:FF:000001">
    <property type="entry name" value="Enolase"/>
    <property type="match status" value="1"/>
</dbReference>
<dbReference type="KEGG" id="splr:C0J00_03120"/>
<keyword evidence="11 13" id="KW-0456">Lyase</keyword>
<feature type="binding site" evidence="13">
    <location>
        <position position="342"/>
    </location>
    <ligand>
        <name>(2R)-2-phosphoglycerate</name>
        <dbReference type="ChEBI" id="CHEBI:58289"/>
    </ligand>
</feature>
<feature type="active site" description="Proton donor" evidence="13 14">
    <location>
        <position position="205"/>
    </location>
</feature>
<feature type="binding site" evidence="13 16">
    <location>
        <position position="290"/>
    </location>
    <ligand>
        <name>Mg(2+)</name>
        <dbReference type="ChEBI" id="CHEBI:18420"/>
    </ligand>
</feature>
<gene>
    <name evidence="13" type="primary">eno</name>
    <name evidence="19" type="ORF">C0J00_03120</name>
</gene>
<dbReference type="InterPro" id="IPR020811">
    <property type="entry name" value="Enolase_N"/>
</dbReference>
<feature type="binding site" evidence="13">
    <location>
        <position position="371"/>
    </location>
    <ligand>
        <name>(2R)-2-phosphoglycerate</name>
        <dbReference type="ChEBI" id="CHEBI:58289"/>
    </ligand>
</feature>
<evidence type="ECO:0000256" key="10">
    <source>
        <dbReference type="ARBA" id="ARBA00023152"/>
    </source>
</evidence>
<dbReference type="GO" id="GO:0009274">
    <property type="term" value="C:peptidoglycan-based cell wall"/>
    <property type="evidence" value="ECO:0007669"/>
    <property type="project" value="UniProtKB-ARBA"/>
</dbReference>
<keyword evidence="19" id="KW-0670">Pyruvate</keyword>
<feature type="binding site" evidence="15">
    <location>
        <position position="164"/>
    </location>
    <ligand>
        <name>substrate</name>
    </ligand>
</feature>
<keyword evidence="7 13" id="KW-0964">Secreted</keyword>
<dbReference type="PANTHER" id="PTHR11902">
    <property type="entry name" value="ENOLASE"/>
    <property type="match status" value="1"/>
</dbReference>
<feature type="active site" description="Proton acceptor" evidence="13 14">
    <location>
        <position position="342"/>
    </location>
</feature>
<feature type="binding site" evidence="13">
    <location>
        <position position="372"/>
    </location>
    <ligand>
        <name>(2R)-2-phosphoglycerate</name>
        <dbReference type="ChEBI" id="CHEBI:58289"/>
    </ligand>
</feature>
<dbReference type="GO" id="GO:0009986">
    <property type="term" value="C:cell surface"/>
    <property type="evidence" value="ECO:0007669"/>
    <property type="project" value="UniProtKB-SubCell"/>
</dbReference>
<evidence type="ECO:0000313" key="19">
    <source>
        <dbReference type="EMBL" id="AUW96184.1"/>
    </source>
</evidence>
<evidence type="ECO:0000256" key="8">
    <source>
        <dbReference type="ARBA" id="ARBA00022723"/>
    </source>
</evidence>
<dbReference type="InterPro" id="IPR020809">
    <property type="entry name" value="Enolase_CS"/>
</dbReference>
<keyword evidence="9 13" id="KW-0460">Magnesium</keyword>
<evidence type="ECO:0000256" key="6">
    <source>
        <dbReference type="ARBA" id="ARBA00022490"/>
    </source>
</evidence>
<evidence type="ECO:0000256" key="3">
    <source>
        <dbReference type="ARBA" id="ARBA00009604"/>
    </source>
</evidence>
<reference evidence="19 20" key="2">
    <citation type="submission" date="2018-02" db="EMBL/GenBank/DDBJ databases">
        <title>Whole genome sequencing analysis of Streptococcus pluranimalium isolated from cattle infected mastitis in China.</title>
        <authorList>
            <person name="Zhang J.-R."/>
            <person name="Hu G.-Z."/>
        </authorList>
    </citation>
    <scope>NUCLEOTIDE SEQUENCE [LARGE SCALE GENOMIC DNA]</scope>
    <source>
        <strain evidence="19 20">TH11417</strain>
    </source>
</reference>
<dbReference type="RefSeq" id="WP_104967521.1">
    <property type="nucleotide sequence ID" value="NZ_CP025536.1"/>
</dbReference>
<dbReference type="Gene3D" id="3.30.390.10">
    <property type="entry name" value="Enolase-like, N-terminal domain"/>
    <property type="match status" value="1"/>
</dbReference>
<dbReference type="GO" id="GO:0005576">
    <property type="term" value="C:extracellular region"/>
    <property type="evidence" value="ECO:0007669"/>
    <property type="project" value="UniProtKB-SubCell"/>
</dbReference>
<dbReference type="GeneID" id="98392903"/>
<dbReference type="FunFam" id="3.20.20.120:FF:000001">
    <property type="entry name" value="Enolase"/>
    <property type="match status" value="1"/>
</dbReference>
<feature type="binding site" evidence="13 16">
    <location>
        <position position="317"/>
    </location>
    <ligand>
        <name>Mg(2+)</name>
        <dbReference type="ChEBI" id="CHEBI:18420"/>
    </ligand>
</feature>
<evidence type="ECO:0000256" key="13">
    <source>
        <dbReference type="HAMAP-Rule" id="MF_00318"/>
    </source>
</evidence>
<dbReference type="EC" id="4.2.1.11" evidence="4 13"/>
<comment type="function">
    <text evidence="13">Catalyzes the reversible conversion of 2-phosphoglycerate (2-PG) into phosphoenolpyruvate (PEP). It is essential for the degradation of carbohydrates via glycolysis.</text>
</comment>
<feature type="domain" description="Enolase N-terminal" evidence="18">
    <location>
        <begin position="4"/>
        <end position="134"/>
    </location>
</feature>
<protein>
    <recommendedName>
        <fullName evidence="5 13">Enolase</fullName>
        <ecNumber evidence="4 13">4.2.1.11</ecNumber>
    </recommendedName>
    <alternativeName>
        <fullName evidence="13">2-phospho-D-glycerate hydro-lyase</fullName>
    </alternativeName>
    <alternativeName>
        <fullName evidence="13">2-phosphoglycerate dehydratase</fullName>
    </alternativeName>
</protein>
<dbReference type="EMBL" id="CP025536">
    <property type="protein sequence ID" value="AUW96184.1"/>
    <property type="molecule type" value="Genomic_DNA"/>
</dbReference>
<dbReference type="InterPro" id="IPR036849">
    <property type="entry name" value="Enolase-like_C_sf"/>
</dbReference>
<evidence type="ECO:0000256" key="5">
    <source>
        <dbReference type="ARBA" id="ARBA00017068"/>
    </source>
</evidence>
<comment type="cofactor">
    <cofactor evidence="13">
        <name>Mg(2+)</name>
        <dbReference type="ChEBI" id="CHEBI:18420"/>
    </cofactor>
    <text evidence="13">Binds a second Mg(2+) ion via substrate during catalysis.</text>
</comment>
<evidence type="ECO:0000256" key="12">
    <source>
        <dbReference type="ARBA" id="ARBA00048951"/>
    </source>
</evidence>
<dbReference type="Gene3D" id="3.20.20.120">
    <property type="entry name" value="Enolase-like C-terminal domain"/>
    <property type="match status" value="1"/>
</dbReference>
<evidence type="ECO:0000313" key="20">
    <source>
        <dbReference type="Proteomes" id="UP000238956"/>
    </source>
</evidence>
<dbReference type="GO" id="GO:0006096">
    <property type="term" value="P:glycolytic process"/>
    <property type="evidence" value="ECO:0007669"/>
    <property type="project" value="UniProtKB-UniRule"/>
</dbReference>
<dbReference type="HAMAP" id="MF_00318">
    <property type="entry name" value="Enolase"/>
    <property type="match status" value="1"/>
</dbReference>
<feature type="binding site" evidence="15">
    <location>
        <position position="155"/>
    </location>
    <ligand>
        <name>substrate</name>
    </ligand>
</feature>
<dbReference type="UniPathway" id="UPA00109">
    <property type="reaction ID" value="UER00187"/>
</dbReference>
<dbReference type="PROSITE" id="PS00164">
    <property type="entry name" value="ENOLASE"/>
    <property type="match status" value="1"/>
</dbReference>
<comment type="catalytic activity">
    <reaction evidence="12">
        <text>(2R)-2-phosphoglycerate = phosphoenolpyruvate + H2O</text>
        <dbReference type="Rhea" id="RHEA:10164"/>
        <dbReference type="ChEBI" id="CHEBI:15377"/>
        <dbReference type="ChEBI" id="CHEBI:58289"/>
        <dbReference type="ChEBI" id="CHEBI:58702"/>
        <dbReference type="EC" id="4.2.1.11"/>
    </reaction>
    <physiologicalReaction direction="left-to-right" evidence="12">
        <dbReference type="Rhea" id="RHEA:10165"/>
    </physiologicalReaction>
</comment>
<feature type="domain" description="Enolase C-terminal TIM barrel" evidence="17">
    <location>
        <begin position="139"/>
        <end position="430"/>
    </location>
</feature>
<evidence type="ECO:0000256" key="9">
    <source>
        <dbReference type="ARBA" id="ARBA00022842"/>
    </source>
</evidence>
<dbReference type="AlphaFoldDB" id="A0A2L0D3B9"/>
<evidence type="ECO:0000256" key="15">
    <source>
        <dbReference type="PIRSR" id="PIRSR001400-2"/>
    </source>
</evidence>
<keyword evidence="10 13" id="KW-0324">Glycolysis</keyword>
<evidence type="ECO:0000256" key="2">
    <source>
        <dbReference type="ARBA" id="ARBA00005031"/>
    </source>
</evidence>
<dbReference type="SFLD" id="SFLDS00001">
    <property type="entry name" value="Enolase"/>
    <property type="match status" value="1"/>
</dbReference>
<sequence length="433" mass="46942">MSIITDVYAREVLDSRGNPTLEVEVYTESGAFGRGMVPSGASTGEHEAVELRDGDKSRYLGLGTQKAVDNVNNLIAEALIGYDVRDQQAIDRAMIALDGTPNKGKLGANAILGVSIAVARAAADYLEIPLYSYLGGFNTKVLPTPMMNIINGGSHSDAPIAFQEFMIVPVGAPTFKEALRWGAEVFHALKKILKERGLVTAVGDEGGFAPKFEGTEDGVETILKAIEAAGYEAGENGIMIGFDCASSEFYENGIYDYTKFEGEGAAKRTSAEQIDYLEELVNKYPIITIEDGMDENDWDGWKALTERLGGRVQLVGDDFFVTNTDYLARGIKEEAANSILIKVNQIGTLTETFEAIEMAKEAGYTAVVSHRSGETEDSTIADIAVATNAGQIKTGSLSRTDRIAKYNQLLRIEDQLGEVAEYKGLKSFYNLKK</sequence>
<feature type="binding site" evidence="15">
    <location>
        <position position="393"/>
    </location>
    <ligand>
        <name>substrate</name>
    </ligand>
</feature>
<keyword evidence="8 13" id="KW-0479">Metal-binding</keyword>
<comment type="similarity">
    <text evidence="3 13">Belongs to the enolase family.</text>
</comment>
<keyword evidence="20" id="KW-1185">Reference proteome</keyword>
<dbReference type="InterPro" id="IPR020810">
    <property type="entry name" value="Enolase_C"/>
</dbReference>
<evidence type="ECO:0000259" key="17">
    <source>
        <dbReference type="SMART" id="SM01192"/>
    </source>
</evidence>
<dbReference type="SFLD" id="SFLDG00178">
    <property type="entry name" value="enolase"/>
    <property type="match status" value="1"/>
</dbReference>
<proteinExistence type="inferred from homology"/>
<evidence type="ECO:0000256" key="7">
    <source>
        <dbReference type="ARBA" id="ARBA00022525"/>
    </source>
</evidence>
<reference evidence="19 20" key="1">
    <citation type="submission" date="2017-12" db="EMBL/GenBank/DDBJ databases">
        <authorList>
            <person name="Hurst M.R.H."/>
        </authorList>
    </citation>
    <scope>NUCLEOTIDE SEQUENCE [LARGE SCALE GENOMIC DNA]</scope>
    <source>
        <strain evidence="19 20">TH11417</strain>
    </source>
</reference>
<dbReference type="PIRSF" id="PIRSF001400">
    <property type="entry name" value="Enolase"/>
    <property type="match status" value="1"/>
</dbReference>
<feature type="binding site" evidence="15">
    <location>
        <position position="317"/>
    </location>
    <ligand>
        <name>substrate</name>
    </ligand>
</feature>
<dbReference type="InterPro" id="IPR029017">
    <property type="entry name" value="Enolase-like_N"/>
</dbReference>
<dbReference type="Pfam" id="PF00113">
    <property type="entry name" value="Enolase_C"/>
    <property type="match status" value="1"/>
</dbReference>
<dbReference type="SUPFAM" id="SSF51604">
    <property type="entry name" value="Enolase C-terminal domain-like"/>
    <property type="match status" value="1"/>
</dbReference>
<feature type="binding site" evidence="15">
    <location>
        <position position="290"/>
    </location>
    <ligand>
        <name>substrate</name>
    </ligand>
</feature>
<dbReference type="InterPro" id="IPR000941">
    <property type="entry name" value="Enolase"/>
</dbReference>
<dbReference type="GO" id="GO:0000015">
    <property type="term" value="C:phosphopyruvate hydratase complex"/>
    <property type="evidence" value="ECO:0007669"/>
    <property type="project" value="InterPro"/>
</dbReference>
<dbReference type="SUPFAM" id="SSF54826">
    <property type="entry name" value="Enolase N-terminal domain-like"/>
    <property type="match status" value="1"/>
</dbReference>
<dbReference type="NCBIfam" id="TIGR01060">
    <property type="entry name" value="eno"/>
    <property type="match status" value="1"/>
</dbReference>
<feature type="binding site" evidence="15">
    <location>
        <begin position="369"/>
        <end position="372"/>
    </location>
    <ligand>
        <name>substrate</name>
    </ligand>
</feature>
<feature type="binding site" evidence="13">
    <location>
        <position position="393"/>
    </location>
    <ligand>
        <name>(2R)-2-phosphoglycerate</name>
        <dbReference type="ChEBI" id="CHEBI:58289"/>
    </ligand>
</feature>
<evidence type="ECO:0000259" key="18">
    <source>
        <dbReference type="SMART" id="SM01193"/>
    </source>
</evidence>
<dbReference type="PRINTS" id="PR00148">
    <property type="entry name" value="ENOLASE"/>
</dbReference>